<dbReference type="InterPro" id="IPR001202">
    <property type="entry name" value="WW_dom"/>
</dbReference>
<evidence type="ECO:0000313" key="2">
    <source>
        <dbReference type="EMBL" id="NUW39719.1"/>
    </source>
</evidence>
<evidence type="ECO:0000259" key="1">
    <source>
        <dbReference type="PROSITE" id="PS50020"/>
    </source>
</evidence>
<keyword evidence="2" id="KW-0808">Transferase</keyword>
<organism evidence="2 3">
    <name type="scientific">Nonomuraea rhodomycinica</name>
    <dbReference type="NCBI Taxonomy" id="1712872"/>
    <lineage>
        <taxon>Bacteria</taxon>
        <taxon>Bacillati</taxon>
        <taxon>Actinomycetota</taxon>
        <taxon>Actinomycetes</taxon>
        <taxon>Streptosporangiales</taxon>
        <taxon>Streptosporangiaceae</taxon>
        <taxon>Nonomuraea</taxon>
    </lineage>
</organism>
<proteinExistence type="predicted"/>
<dbReference type="InterPro" id="IPR016181">
    <property type="entry name" value="Acyl_CoA_acyltransferase"/>
</dbReference>
<evidence type="ECO:0000313" key="3">
    <source>
        <dbReference type="Proteomes" id="UP000546126"/>
    </source>
</evidence>
<reference evidence="2 3" key="1">
    <citation type="submission" date="2020-06" db="EMBL/GenBank/DDBJ databases">
        <authorList>
            <person name="Chanama M."/>
        </authorList>
    </citation>
    <scope>NUCLEOTIDE SEQUENCE [LARGE SCALE GENOMIC DNA]</scope>
    <source>
        <strain evidence="2 3">TBRC6557</strain>
    </source>
</reference>
<dbReference type="Pfam" id="PF13480">
    <property type="entry name" value="Acetyltransf_6"/>
    <property type="match status" value="1"/>
</dbReference>
<dbReference type="PROSITE" id="PS50020">
    <property type="entry name" value="WW_DOMAIN_2"/>
    <property type="match status" value="1"/>
</dbReference>
<keyword evidence="3" id="KW-1185">Reference proteome</keyword>
<dbReference type="EMBL" id="JABWGO010000001">
    <property type="protein sequence ID" value="NUW39719.1"/>
    <property type="molecule type" value="Genomic_DNA"/>
</dbReference>
<sequence length="340" mass="38115">MHLELLDPCRDPEPPGWEDFRQAEGLTAVWAYDVIAASSEGSWARPLLAVFRDGPRVVGTVGAVCVGLRLPNSTRPPRPRREPILLDVRLPAHSNGPTWHFAEDVTPETRARLLRQFERAARQHLGWGLVGALYRMVTGPSLPLVARRGALTRESPGSAVLPLRWSTVEEWLASLGKNRRKSLRRQIAAISADTDLTIHEGRGRTDLDPVELAELNRRHTARLASRLDPRAPLPASYFASLLRRDDVRVISYREGGRLLAFTIVYEHPTSPVSGPWAALRPEEGGRKDLYFETHVRIVRQAMEAGVKQVLFGRGRLEIKRSFGFEYVPMSLVAVPRWAMG</sequence>
<dbReference type="SUPFAM" id="SSF55729">
    <property type="entry name" value="Acyl-CoA N-acyltransferases (Nat)"/>
    <property type="match status" value="1"/>
</dbReference>
<dbReference type="Proteomes" id="UP000546126">
    <property type="component" value="Unassembled WGS sequence"/>
</dbReference>
<comment type="caution">
    <text evidence="2">The sequence shown here is derived from an EMBL/GenBank/DDBJ whole genome shotgun (WGS) entry which is preliminary data.</text>
</comment>
<name>A0A7Y6IK35_9ACTN</name>
<dbReference type="GO" id="GO:0016740">
    <property type="term" value="F:transferase activity"/>
    <property type="evidence" value="ECO:0007669"/>
    <property type="project" value="UniProtKB-KW"/>
</dbReference>
<dbReference type="Gene3D" id="3.40.630.30">
    <property type="match status" value="1"/>
</dbReference>
<dbReference type="AlphaFoldDB" id="A0A7Y6IK35"/>
<gene>
    <name evidence="2" type="ORF">HT134_06165</name>
</gene>
<dbReference type="RefSeq" id="WP_175599215.1">
    <property type="nucleotide sequence ID" value="NZ_JABWGO010000001.1"/>
</dbReference>
<feature type="domain" description="WW" evidence="1">
    <location>
        <begin position="11"/>
        <end position="48"/>
    </location>
</feature>
<protein>
    <submittedName>
        <fullName evidence="2">GNAT family N-acetyltransferase</fullName>
    </submittedName>
</protein>
<dbReference type="InterPro" id="IPR038740">
    <property type="entry name" value="BioF2-like_GNAT_dom"/>
</dbReference>
<accession>A0A7Y6IK35</accession>